<dbReference type="InterPro" id="IPR036465">
    <property type="entry name" value="vWFA_dom_sf"/>
</dbReference>
<keyword evidence="7" id="KW-1185">Reference proteome</keyword>
<dbReference type="PROSITE" id="PS51892">
    <property type="entry name" value="SUBTILASE"/>
    <property type="match status" value="1"/>
</dbReference>
<evidence type="ECO:0000313" key="6">
    <source>
        <dbReference type="EMBL" id="MBO0950285.1"/>
    </source>
</evidence>
<proteinExistence type="inferred from homology"/>
<keyword evidence="3 4" id="KW-0720">Serine protease</keyword>
<reference evidence="6 7" key="1">
    <citation type="submission" date="2021-03" db="EMBL/GenBank/DDBJ databases">
        <title>Fibrella sp. HMF5405 genome sequencing and assembly.</title>
        <authorList>
            <person name="Kang H."/>
            <person name="Kim H."/>
            <person name="Bae S."/>
            <person name="Joh K."/>
        </authorList>
    </citation>
    <scope>NUCLEOTIDE SEQUENCE [LARGE SCALE GENOMIC DNA]</scope>
    <source>
        <strain evidence="6 7">HMF5405</strain>
    </source>
</reference>
<dbReference type="SUPFAM" id="SSF53300">
    <property type="entry name" value="vWA-like"/>
    <property type="match status" value="1"/>
</dbReference>
<name>A0ABS3JJW9_9BACT</name>
<dbReference type="PANTHER" id="PTHR42884">
    <property type="entry name" value="PROPROTEIN CONVERTASE SUBTILISIN/KEXIN-RELATED"/>
    <property type="match status" value="1"/>
</dbReference>
<gene>
    <name evidence="6" type="ORF">J2I46_16950</name>
</gene>
<evidence type="ECO:0000259" key="5">
    <source>
        <dbReference type="Pfam" id="PF00082"/>
    </source>
</evidence>
<dbReference type="InterPro" id="IPR000209">
    <property type="entry name" value="Peptidase_S8/S53_dom"/>
</dbReference>
<protein>
    <submittedName>
        <fullName evidence="6">S8 family serine peptidase</fullName>
    </submittedName>
</protein>
<dbReference type="Gene3D" id="3.40.50.200">
    <property type="entry name" value="Peptidase S8/S53 domain"/>
    <property type="match status" value="1"/>
</dbReference>
<dbReference type="PRINTS" id="PR00723">
    <property type="entry name" value="SUBTILISIN"/>
</dbReference>
<accession>A0ABS3JJW9</accession>
<evidence type="ECO:0000256" key="1">
    <source>
        <dbReference type="ARBA" id="ARBA00022670"/>
    </source>
</evidence>
<evidence type="ECO:0000256" key="3">
    <source>
        <dbReference type="ARBA" id="ARBA00022825"/>
    </source>
</evidence>
<dbReference type="InterPro" id="IPR022398">
    <property type="entry name" value="Peptidase_S8_His-AS"/>
</dbReference>
<dbReference type="EMBL" id="JAFMYW010000005">
    <property type="protein sequence ID" value="MBO0950285.1"/>
    <property type="molecule type" value="Genomic_DNA"/>
</dbReference>
<evidence type="ECO:0000256" key="4">
    <source>
        <dbReference type="PROSITE-ProRule" id="PRU01240"/>
    </source>
</evidence>
<feature type="active site" description="Charge relay system" evidence="4">
    <location>
        <position position="561"/>
    </location>
</feature>
<keyword evidence="1 4" id="KW-0645">Protease</keyword>
<comment type="caution">
    <text evidence="6">The sequence shown here is derived from an EMBL/GenBank/DDBJ whole genome shotgun (WGS) entry which is preliminary data.</text>
</comment>
<comment type="similarity">
    <text evidence="4">Belongs to the peptidase S8 family.</text>
</comment>
<feature type="active site" description="Charge relay system" evidence="4">
    <location>
        <position position="306"/>
    </location>
</feature>
<dbReference type="CDD" id="cd00198">
    <property type="entry name" value="vWFA"/>
    <property type="match status" value="1"/>
</dbReference>
<dbReference type="SUPFAM" id="SSF52743">
    <property type="entry name" value="Subtilisin-like"/>
    <property type="match status" value="1"/>
</dbReference>
<dbReference type="Gene3D" id="3.40.50.410">
    <property type="entry name" value="von Willebrand factor, type A domain"/>
    <property type="match status" value="1"/>
</dbReference>
<keyword evidence="2 4" id="KW-0378">Hydrolase</keyword>
<dbReference type="Proteomes" id="UP000664628">
    <property type="component" value="Unassembled WGS sequence"/>
</dbReference>
<dbReference type="InterPro" id="IPR015500">
    <property type="entry name" value="Peptidase_S8_subtilisin-rel"/>
</dbReference>
<feature type="domain" description="Peptidase S8/S53" evidence="5">
    <location>
        <begin position="299"/>
        <end position="626"/>
    </location>
</feature>
<sequence>MINFGSLWIEVFTIERKPLDKARITTDKGAVAREDGPGRYIIEQLILGSVTLQVEADGLQAEKREIRIELGRNVAQFILGEPGLPAYKRRGIRVPFRPVEGLVGISVRGKEAAKQLEKRIGKLADLKPIATRDLFVIQVTPGRLAKLVAELRGLPDIAAVGPVMHLSERGIAFFSGNIMVRVVPGTKPEAVETLAQETNTRVLRKLSLKDRWLLQSAVGDLSVLNDCDKLETSPIVLGAEAELTFTFEPDAITPTDELVAQQWHIPLVGLPDAWQHLRDANADGVVPGTANDRTFGDANLTIAVIDEGLTSETVGGVLRPAHPDFQGNVSNGQPKVTGFFDFGGMVANNNSPLGAHGTRCSGVATAMAGNASSVAGEEEGVSGAAPNARLLSVQVPSASTEAEFSDIYLWMAGLDPASTTPGFPAVLAQGAAVITNSAGTYNPAAFPVSDLIDATFERITDDGRGGLGTLLFFSAGNDNVQFASARPWANHPRTFGIAASNENDRKAGYSNFGDGIDLCAPSSDAGAGLRSITTTTLPGTGNRTGHTGGPSDYTNGFGGTSSTTPFAAGIATLMLSMDPSLTWQEIREILYNTAVKIDFANTDTEGRWRDRDGDGVNEYSNWYGYGRIDAAKAVCAARTRITLNTPTVQFLNVPAGEPTLRAISFSVQSTRNHTFRVIDGPITTIGPANSFVLHNGNEAIHVGNYTCSPSTPRIWVRYVATNVDDIAHGEAIVECVETGQQYTIQFSANVVERPRAALVLALDRSGSMDEFAGDGRRKIQVLRDSAVVVAALAQTDTGLGAVSWDSNADVAGAMPVQDAGFAGIGVGRNALSTHISAHNTNLAGMTAIGDGVLAAQNMLNAAPNAPGGYSVKAVVVLTDGREPLPVGVAGGNNQRQCVCYWAGYAREHPAYGSGPAHGRQQWVYSDDG</sequence>
<feature type="active site" description="Charge relay system" evidence="4">
    <location>
        <position position="356"/>
    </location>
</feature>
<dbReference type="InterPro" id="IPR036852">
    <property type="entry name" value="Peptidase_S8/S53_dom_sf"/>
</dbReference>
<dbReference type="Pfam" id="PF00082">
    <property type="entry name" value="Peptidase_S8"/>
    <property type="match status" value="1"/>
</dbReference>
<evidence type="ECO:0000256" key="2">
    <source>
        <dbReference type="ARBA" id="ARBA00022801"/>
    </source>
</evidence>
<organism evidence="6 7">
    <name type="scientific">Fibrella forsythiae</name>
    <dbReference type="NCBI Taxonomy" id="2817061"/>
    <lineage>
        <taxon>Bacteria</taxon>
        <taxon>Pseudomonadati</taxon>
        <taxon>Bacteroidota</taxon>
        <taxon>Cytophagia</taxon>
        <taxon>Cytophagales</taxon>
        <taxon>Spirosomataceae</taxon>
        <taxon>Fibrella</taxon>
    </lineage>
</organism>
<evidence type="ECO:0000313" key="7">
    <source>
        <dbReference type="Proteomes" id="UP000664628"/>
    </source>
</evidence>
<dbReference type="RefSeq" id="WP_207330244.1">
    <property type="nucleotide sequence ID" value="NZ_JAFMYW010000005.1"/>
</dbReference>
<dbReference type="PROSITE" id="PS00137">
    <property type="entry name" value="SUBTILASE_HIS"/>
    <property type="match status" value="1"/>
</dbReference>
<dbReference type="PANTHER" id="PTHR42884:SF14">
    <property type="entry name" value="NEUROENDOCRINE CONVERTASE 1"/>
    <property type="match status" value="1"/>
</dbReference>